<dbReference type="RefSeq" id="WP_191751310.1">
    <property type="nucleotide sequence ID" value="NZ_JACSQZ010000101.1"/>
</dbReference>
<dbReference type="Proteomes" id="UP000640335">
    <property type="component" value="Unassembled WGS sequence"/>
</dbReference>
<reference evidence="2 3" key="1">
    <citation type="submission" date="2020-08" db="EMBL/GenBank/DDBJ databases">
        <title>A Genomic Blueprint of the Chicken Gut Microbiome.</title>
        <authorList>
            <person name="Gilroy R."/>
            <person name="Ravi A."/>
            <person name="Getino M."/>
            <person name="Pursley I."/>
            <person name="Horton D.L."/>
            <person name="Alikhan N.-F."/>
            <person name="Baker D."/>
            <person name="Gharbi K."/>
            <person name="Hall N."/>
            <person name="Watson M."/>
            <person name="Adriaenssens E.M."/>
            <person name="Foster-Nyarko E."/>
            <person name="Jarju S."/>
            <person name="Secka A."/>
            <person name="Antonio M."/>
            <person name="Oren A."/>
            <person name="Chaudhuri R."/>
            <person name="La Ragione R.M."/>
            <person name="Hildebrand F."/>
            <person name="Pallen M.J."/>
        </authorList>
    </citation>
    <scope>NUCLEOTIDE SEQUENCE [LARGE SCALE GENOMIC DNA]</scope>
    <source>
        <strain evidence="2 3">Sa3CUN1</strain>
    </source>
</reference>
<organism evidence="2 3">
    <name type="scientific">Clostridium gallinarum</name>
    <dbReference type="NCBI Taxonomy" id="2762246"/>
    <lineage>
        <taxon>Bacteria</taxon>
        <taxon>Bacillati</taxon>
        <taxon>Bacillota</taxon>
        <taxon>Clostridia</taxon>
        <taxon>Eubacteriales</taxon>
        <taxon>Clostridiaceae</taxon>
        <taxon>Clostridium</taxon>
    </lineage>
</organism>
<dbReference type="EMBL" id="JACSQZ010000101">
    <property type="protein sequence ID" value="MBD7916571.1"/>
    <property type="molecule type" value="Genomic_DNA"/>
</dbReference>
<keyword evidence="1" id="KW-0175">Coiled coil</keyword>
<accession>A0ABR8Q821</accession>
<evidence type="ECO:0000313" key="2">
    <source>
        <dbReference type="EMBL" id="MBD7916571.1"/>
    </source>
</evidence>
<name>A0ABR8Q821_9CLOT</name>
<keyword evidence="3" id="KW-1185">Reference proteome</keyword>
<comment type="caution">
    <text evidence="2">The sequence shown here is derived from an EMBL/GenBank/DDBJ whole genome shotgun (WGS) entry which is preliminary data.</text>
</comment>
<evidence type="ECO:0000256" key="1">
    <source>
        <dbReference type="SAM" id="Coils"/>
    </source>
</evidence>
<evidence type="ECO:0008006" key="4">
    <source>
        <dbReference type="Google" id="ProtNLM"/>
    </source>
</evidence>
<feature type="coiled-coil region" evidence="1">
    <location>
        <begin position="4"/>
        <end position="48"/>
    </location>
</feature>
<proteinExistence type="predicted"/>
<sequence>MSKKDELEQRLTNLKLEKRELVLAGKSTNIIDELIKEVENELENIINNKPSNRSK</sequence>
<evidence type="ECO:0000313" key="3">
    <source>
        <dbReference type="Proteomes" id="UP000640335"/>
    </source>
</evidence>
<gene>
    <name evidence="2" type="ORF">H9660_15675</name>
</gene>
<protein>
    <recommendedName>
        <fullName evidence="4">Spo0E like sporulation regulatory protein</fullName>
    </recommendedName>
</protein>